<dbReference type="InterPro" id="IPR001452">
    <property type="entry name" value="SH3_domain"/>
</dbReference>
<dbReference type="PROSITE" id="PS51016">
    <property type="entry name" value="MYTH4"/>
    <property type="match status" value="1"/>
</dbReference>
<dbReference type="Gene3D" id="3.10.20.90">
    <property type="entry name" value="Phosphatidylinositol 3-kinase Catalytic Subunit, Chain A, domain 1"/>
    <property type="match status" value="1"/>
</dbReference>
<dbReference type="InterPro" id="IPR038185">
    <property type="entry name" value="MyTH4_dom_sf"/>
</dbReference>
<dbReference type="Proteomes" id="UP000014760">
    <property type="component" value="Unassembled WGS sequence"/>
</dbReference>
<dbReference type="InterPro" id="IPR000299">
    <property type="entry name" value="FERM_domain"/>
</dbReference>
<feature type="domain" description="MyTH4" evidence="6">
    <location>
        <begin position="1"/>
        <end position="114"/>
    </location>
</feature>
<dbReference type="InterPro" id="IPR035963">
    <property type="entry name" value="FERM_2"/>
</dbReference>
<comment type="similarity">
    <text evidence="1">Belongs to the TRAFAC class myosin-kinesin ATPase superfamily. Myosin family.</text>
</comment>
<keyword evidence="2 3" id="KW-0728">SH3 domain</keyword>
<dbReference type="SMART" id="SM00295">
    <property type="entry name" value="B41"/>
    <property type="match status" value="1"/>
</dbReference>
<dbReference type="CDD" id="cd17092">
    <property type="entry name" value="FERM1_F1_Myosin-VII"/>
    <property type="match status" value="1"/>
</dbReference>
<dbReference type="STRING" id="283909.R7UGV5"/>
<name>R7UGV5_CAPTE</name>
<feature type="domain" description="SH3" evidence="4">
    <location>
        <begin position="426"/>
        <end position="499"/>
    </location>
</feature>
<dbReference type="GO" id="GO:0005856">
    <property type="term" value="C:cytoskeleton"/>
    <property type="evidence" value="ECO:0007669"/>
    <property type="project" value="InterPro"/>
</dbReference>
<dbReference type="EnsemblMetazoa" id="CapteT175577">
    <property type="protein sequence ID" value="CapteP175577"/>
    <property type="gene ID" value="CapteG175577"/>
</dbReference>
<dbReference type="EMBL" id="KB303545">
    <property type="protein sequence ID" value="ELU03018.1"/>
    <property type="molecule type" value="Genomic_DNA"/>
</dbReference>
<dbReference type="InterPro" id="IPR051567">
    <property type="entry name" value="Unconventional_Myosin_ATPase"/>
</dbReference>
<evidence type="ECO:0000259" key="6">
    <source>
        <dbReference type="PROSITE" id="PS51016"/>
    </source>
</evidence>
<keyword evidence="9" id="KW-1185">Reference proteome</keyword>
<feature type="domain" description="FERM" evidence="5">
    <location>
        <begin position="119"/>
        <end position="428"/>
    </location>
</feature>
<dbReference type="Pfam" id="PF21998">
    <property type="entry name" value="FERM_C1_MyoVII"/>
    <property type="match status" value="1"/>
</dbReference>
<dbReference type="HOGENOM" id="CLU_497184_0_0_1"/>
<evidence type="ECO:0000259" key="5">
    <source>
        <dbReference type="PROSITE" id="PS50057"/>
    </source>
</evidence>
<dbReference type="SUPFAM" id="SSF50044">
    <property type="entry name" value="SH3-domain"/>
    <property type="match status" value="1"/>
</dbReference>
<dbReference type="InterPro" id="IPR011993">
    <property type="entry name" value="PH-like_dom_sf"/>
</dbReference>
<protein>
    <submittedName>
        <fullName evidence="7 8">Uncharacterized protein</fullName>
    </submittedName>
</protein>
<dbReference type="InterPro" id="IPR029071">
    <property type="entry name" value="Ubiquitin-like_domsf"/>
</dbReference>
<evidence type="ECO:0000259" key="4">
    <source>
        <dbReference type="PROSITE" id="PS50002"/>
    </source>
</evidence>
<dbReference type="EMBL" id="AMQN01008606">
    <property type="status" value="NOT_ANNOTATED_CDS"/>
    <property type="molecule type" value="Genomic_DNA"/>
</dbReference>
<evidence type="ECO:0000313" key="7">
    <source>
        <dbReference type="EMBL" id="ELU03018.1"/>
    </source>
</evidence>
<sequence length="548" mass="62490">MQSVPHDDLDLIHFIVGHGILRKELRDEIYCQLSCQVTNNPSKENTLRGWILFALCAGCFQPSDKLGPFLRSFWREASADYKDYAAYIVRTLRRTSANGMRYHPPNWLEYQATKVKKYVILPVYIPDGSIQSLEADSSTTSSEMIQKIARNLNIKDSFGFSIYICIFDKVSSLGSGLDHVMDAITECEQIVRTKGKVEDVAPWRLYFRKELFTPWHDPELDRIASDLIYKQICKGVKVDEYRFKSEEELSRFAARRLYIEDGSEIIPGKLQSNLHEYLPERALNAGKNREGWTQAILAAFNSQGFSKKLVPQKQVQWHVIATAPRKWPVQFSGLFEATVLDNPILPRTDAVIALSSKGFFVLDDSLNVLIALHFYEIVEVLYQRAHKAKPGTFTILSVKGSEFTCASHNSETIAKILRTFLDGLRRRSRWAVGLQDFTMEDHSDKYSATLNFELGDVIELLNESEINEKTKKADWLYGRCERTKQKGQFPFDAVYVLPTYERPPIKFLDMFVSMSRAETNTLPKKRGVVVISQGTIGRHGGHGIDTSA</sequence>
<accession>R7UGV5</accession>
<dbReference type="Gene3D" id="1.20.80.10">
    <property type="match status" value="1"/>
</dbReference>
<dbReference type="InterPro" id="IPR041793">
    <property type="entry name" value="MyoVII_FERM_C1"/>
</dbReference>
<gene>
    <name evidence="7" type="ORF">CAPTEDRAFT_175577</name>
</gene>
<evidence type="ECO:0000256" key="1">
    <source>
        <dbReference type="ARBA" id="ARBA00008314"/>
    </source>
</evidence>
<dbReference type="PROSITE" id="PS50057">
    <property type="entry name" value="FERM_3"/>
    <property type="match status" value="1"/>
</dbReference>
<reference evidence="8" key="3">
    <citation type="submission" date="2015-06" db="UniProtKB">
        <authorList>
            <consortium name="EnsemblMetazoa"/>
        </authorList>
    </citation>
    <scope>IDENTIFICATION</scope>
</reference>
<dbReference type="PANTHER" id="PTHR22692:SF33">
    <property type="entry name" value="MYOSIN"/>
    <property type="match status" value="1"/>
</dbReference>
<reference evidence="7 9" key="2">
    <citation type="journal article" date="2013" name="Nature">
        <title>Insights into bilaterian evolution from three spiralian genomes.</title>
        <authorList>
            <person name="Simakov O."/>
            <person name="Marletaz F."/>
            <person name="Cho S.J."/>
            <person name="Edsinger-Gonzales E."/>
            <person name="Havlak P."/>
            <person name="Hellsten U."/>
            <person name="Kuo D.H."/>
            <person name="Larsson T."/>
            <person name="Lv J."/>
            <person name="Arendt D."/>
            <person name="Savage R."/>
            <person name="Osoegawa K."/>
            <person name="de Jong P."/>
            <person name="Grimwood J."/>
            <person name="Chapman J.A."/>
            <person name="Shapiro H."/>
            <person name="Aerts A."/>
            <person name="Otillar R.P."/>
            <person name="Terry A.Y."/>
            <person name="Boore J.L."/>
            <person name="Grigoriev I.V."/>
            <person name="Lindberg D.R."/>
            <person name="Seaver E.C."/>
            <person name="Weisblat D.A."/>
            <person name="Putnam N.H."/>
            <person name="Rokhsar D.S."/>
        </authorList>
    </citation>
    <scope>NUCLEOTIDE SEQUENCE</scope>
    <source>
        <strain evidence="7 9">I ESC-2004</strain>
    </source>
</reference>
<dbReference type="SUPFAM" id="SSF54236">
    <property type="entry name" value="Ubiquitin-like"/>
    <property type="match status" value="1"/>
</dbReference>
<dbReference type="OrthoDB" id="6280400at2759"/>
<dbReference type="SUPFAM" id="SSF47031">
    <property type="entry name" value="Second domain of FERM"/>
    <property type="match status" value="1"/>
</dbReference>
<dbReference type="PROSITE" id="PS50002">
    <property type="entry name" value="SH3"/>
    <property type="match status" value="1"/>
</dbReference>
<dbReference type="InterPro" id="IPR000857">
    <property type="entry name" value="MyTH4_dom"/>
</dbReference>
<dbReference type="PANTHER" id="PTHR22692">
    <property type="entry name" value="MYOSIN VII, XV"/>
    <property type="match status" value="1"/>
</dbReference>
<evidence type="ECO:0000256" key="2">
    <source>
        <dbReference type="ARBA" id="ARBA00022443"/>
    </source>
</evidence>
<dbReference type="Gene3D" id="1.25.40.530">
    <property type="entry name" value="MyTH4 domain"/>
    <property type="match status" value="1"/>
</dbReference>
<dbReference type="AlphaFoldDB" id="R7UGV5"/>
<evidence type="ECO:0000256" key="3">
    <source>
        <dbReference type="PROSITE-ProRule" id="PRU00192"/>
    </source>
</evidence>
<evidence type="ECO:0000313" key="8">
    <source>
        <dbReference type="EnsemblMetazoa" id="CapteP175577"/>
    </source>
</evidence>
<proteinExistence type="inferred from homology"/>
<dbReference type="Pfam" id="PF21989">
    <property type="entry name" value="RA_2"/>
    <property type="match status" value="1"/>
</dbReference>
<dbReference type="Gene3D" id="2.30.30.40">
    <property type="entry name" value="SH3 Domains"/>
    <property type="match status" value="1"/>
</dbReference>
<dbReference type="InterPro" id="IPR019749">
    <property type="entry name" value="Band_41_domain"/>
</dbReference>
<dbReference type="OMA" id="EDAMLHY"/>
<reference evidence="9" key="1">
    <citation type="submission" date="2012-12" db="EMBL/GenBank/DDBJ databases">
        <authorList>
            <person name="Hellsten U."/>
            <person name="Grimwood J."/>
            <person name="Chapman J.A."/>
            <person name="Shapiro H."/>
            <person name="Aerts A."/>
            <person name="Otillar R.P."/>
            <person name="Terry A.Y."/>
            <person name="Boore J.L."/>
            <person name="Simakov O."/>
            <person name="Marletaz F."/>
            <person name="Cho S.-J."/>
            <person name="Edsinger-Gonzales E."/>
            <person name="Havlak P."/>
            <person name="Kuo D.-H."/>
            <person name="Larsson T."/>
            <person name="Lv J."/>
            <person name="Arendt D."/>
            <person name="Savage R."/>
            <person name="Osoegawa K."/>
            <person name="de Jong P."/>
            <person name="Lindberg D.R."/>
            <person name="Seaver E.C."/>
            <person name="Weisblat D.A."/>
            <person name="Putnam N.H."/>
            <person name="Grigoriev I.V."/>
            <person name="Rokhsar D.S."/>
        </authorList>
    </citation>
    <scope>NUCLEOTIDE SEQUENCE</scope>
    <source>
        <strain evidence="9">I ESC-2004</strain>
    </source>
</reference>
<dbReference type="SMART" id="SM00139">
    <property type="entry name" value="MyTH4"/>
    <property type="match status" value="1"/>
</dbReference>
<dbReference type="Pfam" id="PF00784">
    <property type="entry name" value="MyTH4"/>
    <property type="match status" value="1"/>
</dbReference>
<dbReference type="SMART" id="SM00326">
    <property type="entry name" value="SH3"/>
    <property type="match status" value="1"/>
</dbReference>
<dbReference type="InterPro" id="IPR036028">
    <property type="entry name" value="SH3-like_dom_sf"/>
</dbReference>
<organism evidence="7">
    <name type="scientific">Capitella teleta</name>
    <name type="common">Polychaete worm</name>
    <dbReference type="NCBI Taxonomy" id="283909"/>
    <lineage>
        <taxon>Eukaryota</taxon>
        <taxon>Metazoa</taxon>
        <taxon>Spiralia</taxon>
        <taxon>Lophotrochozoa</taxon>
        <taxon>Annelida</taxon>
        <taxon>Polychaeta</taxon>
        <taxon>Sedentaria</taxon>
        <taxon>Scolecida</taxon>
        <taxon>Capitellidae</taxon>
        <taxon>Capitella</taxon>
    </lineage>
</organism>
<evidence type="ECO:0000313" key="9">
    <source>
        <dbReference type="Proteomes" id="UP000014760"/>
    </source>
</evidence>
<dbReference type="Gene3D" id="2.30.29.30">
    <property type="entry name" value="Pleckstrin-homology domain (PH domain)/Phosphotyrosine-binding domain (PTB)"/>
    <property type="match status" value="1"/>
</dbReference>
<dbReference type="InterPro" id="IPR014352">
    <property type="entry name" value="FERM/acyl-CoA-bd_prot_sf"/>
</dbReference>